<dbReference type="GO" id="GO:0008270">
    <property type="term" value="F:zinc ion binding"/>
    <property type="evidence" value="ECO:0007669"/>
    <property type="project" value="UniProtKB-KW"/>
</dbReference>
<dbReference type="GO" id="GO:0003677">
    <property type="term" value="F:DNA binding"/>
    <property type="evidence" value="ECO:0007669"/>
    <property type="project" value="UniProtKB-KW"/>
</dbReference>
<proteinExistence type="predicted"/>
<evidence type="ECO:0000256" key="3">
    <source>
        <dbReference type="ARBA" id="ARBA00022771"/>
    </source>
</evidence>
<organism evidence="11 12">
    <name type="scientific">Allacma fusca</name>
    <dbReference type="NCBI Taxonomy" id="39272"/>
    <lineage>
        <taxon>Eukaryota</taxon>
        <taxon>Metazoa</taxon>
        <taxon>Ecdysozoa</taxon>
        <taxon>Arthropoda</taxon>
        <taxon>Hexapoda</taxon>
        <taxon>Collembola</taxon>
        <taxon>Symphypleona</taxon>
        <taxon>Sminthuridae</taxon>
        <taxon>Allacma</taxon>
    </lineage>
</organism>
<dbReference type="EMBL" id="CAJVCH010532074">
    <property type="protein sequence ID" value="CAG7824233.1"/>
    <property type="molecule type" value="Genomic_DNA"/>
</dbReference>
<sequence>MSDLFQNPSVLSFRCTEIAASLDENEEERNRLKDTERTSVVQNISDQSSNDLTFRCSEIASSLNEKEGSQNWPEVNGESCRRDVVILINDDGWAQRFQTGDAGTSIVRAMQSVIPDTQSSVSRQSLQTSAEIPCFEDVHPDVYRVDANTVLDPMSLLTSPPVRPNISDLSQQGTVVAASRSSGKRKATCSAVWNHFTKDLMKAQSQCSYCKLWLKSLNASNVKRHLKACKPTIWETVEQKDSISLKEITEPEQKQMKLDFQKTYASNHPKQIVLRKKLSILYGCTTISGNVMQTKEFKECFQALDPRIKIPATITIRRDFQVALKSAREKVKLMIKSVKRITISSDIWTKKGNRSSFLGVTATFFYPPLKKKINVILGVQKFSTSTHKASDIIREMRKVMAVFEISPKQVWRSITDGASNMICSHRIDKQIFCQSDTVQEDQRCSDSENNSDDSCNDEESSIFETNPILATQDRSETTDIMNPGDVQLNDIVEESCGMNPAYRRLTCFIHTTLICLKTFELDVELSAVIDRVKALVSKFSRSAKLMTDLVKEAGVGLVSFCEIRWNYVYLVLVRLIRVEVHVKLVLERHGKQKYALSNADFEKIRQITEFLKPFHDYTCMISKEKEAVSSEVIVAILSMHYHLQKYRLMMPPSQRSLARKYLLNEYSLMISEENDSNFEEHENNREREVPSFQPNSRFPLIQEMKQALLAVESRSSNKSVLDLEAELNKYLSNEVYDKSSEDADVFEFWLTRMIEYPLLAPIALDYLSVPDSTAHTERTFGTATAFTRGLSNRLDGINLENRVFLIKNRRLLQELDNVFSD</sequence>
<dbReference type="Proteomes" id="UP000708208">
    <property type="component" value="Unassembled WGS sequence"/>
</dbReference>
<evidence type="ECO:0000256" key="6">
    <source>
        <dbReference type="ARBA" id="ARBA00023125"/>
    </source>
</evidence>
<dbReference type="GO" id="GO:0005634">
    <property type="term" value="C:nucleus"/>
    <property type="evidence" value="ECO:0007669"/>
    <property type="project" value="UniProtKB-SubCell"/>
</dbReference>
<evidence type="ECO:0000259" key="10">
    <source>
        <dbReference type="PROSITE" id="PS50808"/>
    </source>
</evidence>
<gene>
    <name evidence="11" type="ORF">AFUS01_LOCUS34401</name>
</gene>
<evidence type="ECO:0000256" key="2">
    <source>
        <dbReference type="ARBA" id="ARBA00022723"/>
    </source>
</evidence>
<keyword evidence="2" id="KW-0479">Metal-binding</keyword>
<comment type="caution">
    <text evidence="11">The sequence shown here is derived from an EMBL/GenBank/DDBJ whole genome shotgun (WGS) entry which is preliminary data.</text>
</comment>
<keyword evidence="6" id="KW-0238">DNA-binding</keyword>
<keyword evidence="8" id="KW-0539">Nucleus</keyword>
<dbReference type="InterPro" id="IPR052035">
    <property type="entry name" value="ZnF_BED_domain_contain"/>
</dbReference>
<evidence type="ECO:0000313" key="12">
    <source>
        <dbReference type="Proteomes" id="UP000708208"/>
    </source>
</evidence>
<evidence type="ECO:0000256" key="9">
    <source>
        <dbReference type="PROSITE-ProRule" id="PRU00027"/>
    </source>
</evidence>
<keyword evidence="5" id="KW-0805">Transcription regulation</keyword>
<dbReference type="PANTHER" id="PTHR46481:SF10">
    <property type="entry name" value="ZINC FINGER BED DOMAIN-CONTAINING PROTEIN 39"/>
    <property type="match status" value="1"/>
</dbReference>
<evidence type="ECO:0000313" key="11">
    <source>
        <dbReference type="EMBL" id="CAG7824233.1"/>
    </source>
</evidence>
<keyword evidence="3 9" id="KW-0863">Zinc-finger</keyword>
<accession>A0A8J2PKD8</accession>
<name>A0A8J2PKD8_9HEXA</name>
<evidence type="ECO:0000256" key="8">
    <source>
        <dbReference type="ARBA" id="ARBA00023242"/>
    </source>
</evidence>
<dbReference type="OrthoDB" id="3062869at2759"/>
<reference evidence="11" key="1">
    <citation type="submission" date="2021-06" db="EMBL/GenBank/DDBJ databases">
        <authorList>
            <person name="Hodson N. C."/>
            <person name="Mongue J. A."/>
            <person name="Jaron S. K."/>
        </authorList>
    </citation>
    <scope>NUCLEOTIDE SEQUENCE</scope>
</reference>
<comment type="subcellular location">
    <subcellularLocation>
        <location evidence="1">Nucleus</location>
    </subcellularLocation>
</comment>
<evidence type="ECO:0000256" key="7">
    <source>
        <dbReference type="ARBA" id="ARBA00023163"/>
    </source>
</evidence>
<dbReference type="PROSITE" id="PS50808">
    <property type="entry name" value="ZF_BED"/>
    <property type="match status" value="1"/>
</dbReference>
<dbReference type="GO" id="GO:0046983">
    <property type="term" value="F:protein dimerization activity"/>
    <property type="evidence" value="ECO:0007669"/>
    <property type="project" value="InterPro"/>
</dbReference>
<dbReference type="AlphaFoldDB" id="A0A8J2PKD8"/>
<keyword evidence="4" id="KW-0862">Zinc</keyword>
<evidence type="ECO:0000256" key="1">
    <source>
        <dbReference type="ARBA" id="ARBA00004123"/>
    </source>
</evidence>
<keyword evidence="12" id="KW-1185">Reference proteome</keyword>
<feature type="domain" description="BED-type" evidence="10">
    <location>
        <begin position="187"/>
        <end position="237"/>
    </location>
</feature>
<dbReference type="InterPro" id="IPR008906">
    <property type="entry name" value="HATC_C_dom"/>
</dbReference>
<evidence type="ECO:0000256" key="4">
    <source>
        <dbReference type="ARBA" id="ARBA00022833"/>
    </source>
</evidence>
<protein>
    <recommendedName>
        <fullName evidence="10">BED-type domain-containing protein</fullName>
    </recommendedName>
</protein>
<dbReference type="InterPro" id="IPR003656">
    <property type="entry name" value="Znf_BED"/>
</dbReference>
<dbReference type="Pfam" id="PF05699">
    <property type="entry name" value="Dimer_Tnp_hAT"/>
    <property type="match status" value="1"/>
</dbReference>
<keyword evidence="7" id="KW-0804">Transcription</keyword>
<evidence type="ECO:0000256" key="5">
    <source>
        <dbReference type="ARBA" id="ARBA00023015"/>
    </source>
</evidence>
<dbReference type="PANTHER" id="PTHR46481">
    <property type="entry name" value="ZINC FINGER BED DOMAIN-CONTAINING PROTEIN 4"/>
    <property type="match status" value="1"/>
</dbReference>